<sequence>MPTNIVTTLDVKSHDEPDEARRPEKSEIDIVTVGDYTIGRFTFDPGWSWSECIKPVVHTDSCQNNHVGYCVAGTLEVRHASGETATIRAGDSYTIPPGHDARVVGDEKFVGIEFLSAAVYAKPA</sequence>
<comment type="caution">
    <text evidence="3">The sequence shown here is derived from an EMBL/GenBank/DDBJ whole genome shotgun (WGS) entry which is preliminary data.</text>
</comment>
<feature type="region of interest" description="Disordered" evidence="1">
    <location>
        <begin position="1"/>
        <end position="26"/>
    </location>
</feature>
<protein>
    <submittedName>
        <fullName evidence="3">Cupin domain-containing protein</fullName>
    </submittedName>
</protein>
<evidence type="ECO:0000313" key="4">
    <source>
        <dbReference type="Proteomes" id="UP001304769"/>
    </source>
</evidence>
<dbReference type="InterPro" id="IPR011051">
    <property type="entry name" value="RmlC_Cupin_sf"/>
</dbReference>
<accession>A0ABU5T8D5</accession>
<dbReference type="RefSeq" id="WP_323279827.1">
    <property type="nucleotide sequence ID" value="NZ_JAYGGQ010000011.1"/>
</dbReference>
<organism evidence="3 4">
    <name type="scientific">Sinomonas terricola</name>
    <dbReference type="NCBI Taxonomy" id="3110330"/>
    <lineage>
        <taxon>Bacteria</taxon>
        <taxon>Bacillati</taxon>
        <taxon>Actinomycetota</taxon>
        <taxon>Actinomycetes</taxon>
        <taxon>Micrococcales</taxon>
        <taxon>Micrococcaceae</taxon>
        <taxon>Sinomonas</taxon>
    </lineage>
</organism>
<gene>
    <name evidence="3" type="ORF">SPF06_14480</name>
</gene>
<dbReference type="InterPro" id="IPR014710">
    <property type="entry name" value="RmlC-like_jellyroll"/>
</dbReference>
<dbReference type="CDD" id="cd06990">
    <property type="entry name" value="cupin_DUF861"/>
    <property type="match status" value="1"/>
</dbReference>
<proteinExistence type="predicted"/>
<evidence type="ECO:0000259" key="2">
    <source>
        <dbReference type="Pfam" id="PF07883"/>
    </source>
</evidence>
<keyword evidence="4" id="KW-1185">Reference proteome</keyword>
<dbReference type="SUPFAM" id="SSF51182">
    <property type="entry name" value="RmlC-like cupins"/>
    <property type="match status" value="1"/>
</dbReference>
<dbReference type="Pfam" id="PF07883">
    <property type="entry name" value="Cupin_2"/>
    <property type="match status" value="1"/>
</dbReference>
<dbReference type="Proteomes" id="UP001304769">
    <property type="component" value="Unassembled WGS sequence"/>
</dbReference>
<evidence type="ECO:0000313" key="3">
    <source>
        <dbReference type="EMBL" id="MEA5455938.1"/>
    </source>
</evidence>
<dbReference type="Gene3D" id="2.60.120.10">
    <property type="entry name" value="Jelly Rolls"/>
    <property type="match status" value="1"/>
</dbReference>
<dbReference type="EMBL" id="JAYGGQ010000011">
    <property type="protein sequence ID" value="MEA5455938.1"/>
    <property type="molecule type" value="Genomic_DNA"/>
</dbReference>
<evidence type="ECO:0000256" key="1">
    <source>
        <dbReference type="SAM" id="MobiDB-lite"/>
    </source>
</evidence>
<feature type="compositionally biased region" description="Basic and acidic residues" evidence="1">
    <location>
        <begin position="11"/>
        <end position="26"/>
    </location>
</feature>
<reference evidence="3 4" key="1">
    <citation type="submission" date="2023-12" db="EMBL/GenBank/DDBJ databases">
        <title>Sinomonas terricola sp. nov, isolated from litchi orchard soil in Guangdong, PR China.</title>
        <authorList>
            <person name="Jiaxin W."/>
            <person name="Yang Z."/>
            <person name="Honghui Z."/>
        </authorList>
    </citation>
    <scope>NUCLEOTIDE SEQUENCE [LARGE SCALE GENOMIC DNA]</scope>
    <source>
        <strain evidence="3 4">JGH33</strain>
    </source>
</reference>
<dbReference type="InterPro" id="IPR013096">
    <property type="entry name" value="Cupin_2"/>
</dbReference>
<feature type="domain" description="Cupin type-2" evidence="2">
    <location>
        <begin position="63"/>
        <end position="108"/>
    </location>
</feature>
<name>A0ABU5T8D5_9MICC</name>